<protein>
    <submittedName>
        <fullName evidence="1">Uncharacterized protein</fullName>
    </submittedName>
</protein>
<keyword evidence="2" id="KW-1185">Reference proteome</keyword>
<dbReference type="EMBL" id="NJGV01000001">
    <property type="protein sequence ID" value="OWY36627.1"/>
    <property type="molecule type" value="Genomic_DNA"/>
</dbReference>
<evidence type="ECO:0000313" key="1">
    <source>
        <dbReference type="EMBL" id="OWY36627.1"/>
    </source>
</evidence>
<comment type="caution">
    <text evidence="1">The sequence shown here is derived from an EMBL/GenBank/DDBJ whole genome shotgun (WGS) entry which is preliminary data.</text>
</comment>
<sequence length="77" mass="8027">MQAGAWTMAVMQGGMAIDVQCFSVGAAGQGAKAQQPGFCCPNFHIGPEAGITARKRRALGIMAATLSQPDQWMNPSC</sequence>
<dbReference type="AlphaFoldDB" id="A0A225SZA6"/>
<proteinExistence type="predicted"/>
<name>A0A225SZA6_9BURK</name>
<evidence type="ECO:0000313" key="2">
    <source>
        <dbReference type="Proteomes" id="UP000214747"/>
    </source>
</evidence>
<accession>A0A225SZA6</accession>
<reference evidence="1 2" key="1">
    <citation type="journal article" date="2010" name="Int. J. Syst. Evol. Microbiol.">
        <title>Reclassification of Herbaspirillum putei as a later heterotypic synonym of Herbaspirillum huttiense, with the description of H. huttiense subsp. huttiense subsp. nov. and H. huttiense subsp. putei subsp. nov., comb. nov., and description of Herbaspirillum aquaticum sp. nov.</title>
        <authorList>
            <person name="Dobritsa A.P."/>
            <person name="Reddy M.C."/>
            <person name="Samadpour M."/>
        </authorList>
    </citation>
    <scope>NUCLEOTIDE SEQUENCE [LARGE SCALE GENOMIC DNA]</scope>
    <source>
        <strain evidence="1 2">IEH 4430</strain>
    </source>
</reference>
<dbReference type="Proteomes" id="UP000214747">
    <property type="component" value="Unassembled WGS sequence"/>
</dbReference>
<organism evidence="1 2">
    <name type="scientific">Herbaspirillum aquaticum</name>
    <dbReference type="NCBI Taxonomy" id="568783"/>
    <lineage>
        <taxon>Bacteria</taxon>
        <taxon>Pseudomonadati</taxon>
        <taxon>Pseudomonadota</taxon>
        <taxon>Betaproteobacteria</taxon>
        <taxon>Burkholderiales</taxon>
        <taxon>Oxalobacteraceae</taxon>
        <taxon>Herbaspirillum</taxon>
    </lineage>
</organism>
<gene>
    <name evidence="1" type="ORF">CEJ45_00580</name>
</gene>